<dbReference type="AlphaFoldDB" id="A0A5C2RR24"/>
<name>A0A5C2RR24_9APHY</name>
<feature type="compositionally biased region" description="Polar residues" evidence="1">
    <location>
        <begin position="72"/>
        <end position="87"/>
    </location>
</feature>
<organism evidence="3 4">
    <name type="scientific">Lentinus tigrinus ALCF2SS1-6</name>
    <dbReference type="NCBI Taxonomy" id="1328759"/>
    <lineage>
        <taxon>Eukaryota</taxon>
        <taxon>Fungi</taxon>
        <taxon>Dikarya</taxon>
        <taxon>Basidiomycota</taxon>
        <taxon>Agaricomycotina</taxon>
        <taxon>Agaricomycetes</taxon>
        <taxon>Polyporales</taxon>
        <taxon>Polyporaceae</taxon>
        <taxon>Lentinus</taxon>
    </lineage>
</organism>
<feature type="domain" description="HNH nuclease" evidence="2">
    <location>
        <begin position="201"/>
        <end position="264"/>
    </location>
</feature>
<accession>A0A5C2RR24</accession>
<sequence length="477" mass="53583">MDRRPRLKDLAGERISQYGRVVICHPGHDFVLFGFPAYDPVPPPPPSTVNESFVATSSSATPEFADAHEESTVPSRITASSRDPSVTGTGGVNHRLVLDACRVITNNQDGYLTTDIGGAERVLASTITLPCGRYYLHLDNPSTRTCYKIVTNFAAWEFPRSLPAHWQRHLSGDEEFRLQQDFASVSPSRMSEVVRNADKECVVSGFQHSLQTAHILPKEEHVWFHRQKMAFYCYNDVAGLDDTANGVALRSDIHLCHDRHTFVFYPCEPDDYVLYIVVMGEGDYAQLLHRRPVTMPKRVSNNFLYARFAYNIIHHLFDPGFWRPFAYGVPHSAVMEVKAQKKTGSIGQAAGLADIPQEEPSACDTARATGDDIEMKDDAVHDSPQHPDTSTSIESLPELIQETEEDEAYNKSWHEHFPDYPDIENPPDTSDIQIWTHPDNPRIARLTKTYRASHPQIATSSAGLPLHDTTPAFHFDD</sequence>
<evidence type="ECO:0000256" key="1">
    <source>
        <dbReference type="SAM" id="MobiDB-lite"/>
    </source>
</evidence>
<dbReference type="Proteomes" id="UP000313359">
    <property type="component" value="Unassembled WGS sequence"/>
</dbReference>
<dbReference type="InterPro" id="IPR003615">
    <property type="entry name" value="HNH_nuc"/>
</dbReference>
<evidence type="ECO:0000313" key="4">
    <source>
        <dbReference type="Proteomes" id="UP000313359"/>
    </source>
</evidence>
<protein>
    <recommendedName>
        <fullName evidence="2">HNH nuclease domain-containing protein</fullName>
    </recommendedName>
</protein>
<keyword evidence="4" id="KW-1185">Reference proteome</keyword>
<feature type="region of interest" description="Disordered" evidence="1">
    <location>
        <begin position="60"/>
        <end position="89"/>
    </location>
</feature>
<gene>
    <name evidence="3" type="ORF">L227DRAFT_396734</name>
</gene>
<dbReference type="EMBL" id="ML122319">
    <property type="protein sequence ID" value="RPD53601.1"/>
    <property type="molecule type" value="Genomic_DNA"/>
</dbReference>
<evidence type="ECO:0000259" key="2">
    <source>
        <dbReference type="Pfam" id="PF13391"/>
    </source>
</evidence>
<dbReference type="Pfam" id="PF13391">
    <property type="entry name" value="HNH_2"/>
    <property type="match status" value="1"/>
</dbReference>
<evidence type="ECO:0000313" key="3">
    <source>
        <dbReference type="EMBL" id="RPD53601.1"/>
    </source>
</evidence>
<reference evidence="3" key="1">
    <citation type="journal article" date="2018" name="Genome Biol. Evol.">
        <title>Genomics and development of Lentinus tigrinus, a white-rot wood-decaying mushroom with dimorphic fruiting bodies.</title>
        <authorList>
            <person name="Wu B."/>
            <person name="Xu Z."/>
            <person name="Knudson A."/>
            <person name="Carlson A."/>
            <person name="Chen N."/>
            <person name="Kovaka S."/>
            <person name="LaButti K."/>
            <person name="Lipzen A."/>
            <person name="Pennachio C."/>
            <person name="Riley R."/>
            <person name="Schakwitz W."/>
            <person name="Umezawa K."/>
            <person name="Ohm R.A."/>
            <person name="Grigoriev I.V."/>
            <person name="Nagy L.G."/>
            <person name="Gibbons J."/>
            <person name="Hibbett D."/>
        </authorList>
    </citation>
    <scope>NUCLEOTIDE SEQUENCE [LARGE SCALE GENOMIC DNA]</scope>
    <source>
        <strain evidence="3">ALCF2SS1-6</strain>
    </source>
</reference>
<proteinExistence type="predicted"/>
<dbReference type="OrthoDB" id="2793280at2759"/>